<feature type="domain" description="DUF3870" evidence="1">
    <location>
        <begin position="16"/>
        <end position="108"/>
    </location>
</feature>
<dbReference type="InterPro" id="IPR024617">
    <property type="entry name" value="DUF3870"/>
</dbReference>
<dbReference type="EMBL" id="JBHLSV010000049">
    <property type="protein sequence ID" value="MFC0676204.1"/>
    <property type="molecule type" value="Genomic_DNA"/>
</dbReference>
<dbReference type="Pfam" id="PF12986">
    <property type="entry name" value="DUF3870"/>
    <property type="match status" value="1"/>
</dbReference>
<evidence type="ECO:0000259" key="1">
    <source>
        <dbReference type="Pfam" id="PF12986"/>
    </source>
</evidence>
<reference evidence="2 3" key="1">
    <citation type="submission" date="2024-09" db="EMBL/GenBank/DDBJ databases">
        <authorList>
            <person name="Sun Q."/>
            <person name="Mori K."/>
        </authorList>
    </citation>
    <scope>NUCLEOTIDE SEQUENCE [LARGE SCALE GENOMIC DNA]</scope>
    <source>
        <strain evidence="2 3">CICC 10874</strain>
    </source>
</reference>
<keyword evidence="3" id="KW-1185">Reference proteome</keyword>
<proteinExistence type="predicted"/>
<evidence type="ECO:0000313" key="2">
    <source>
        <dbReference type="EMBL" id="MFC0676204.1"/>
    </source>
</evidence>
<protein>
    <submittedName>
        <fullName evidence="2">DUF3870 domain-containing protein</fullName>
    </submittedName>
</protein>
<dbReference type="Proteomes" id="UP001589793">
    <property type="component" value="Unassembled WGS sequence"/>
</dbReference>
<organism evidence="2 3">
    <name type="scientific">Brachybacterium hainanense</name>
    <dbReference type="NCBI Taxonomy" id="1541174"/>
    <lineage>
        <taxon>Bacteria</taxon>
        <taxon>Bacillati</taxon>
        <taxon>Actinomycetota</taxon>
        <taxon>Actinomycetes</taxon>
        <taxon>Micrococcales</taxon>
        <taxon>Dermabacteraceae</taxon>
        <taxon>Brachybacterium</taxon>
    </lineage>
</organism>
<evidence type="ECO:0000313" key="3">
    <source>
        <dbReference type="Proteomes" id="UP001589793"/>
    </source>
</evidence>
<accession>A0ABV6RGT4</accession>
<dbReference type="RefSeq" id="WP_376983255.1">
    <property type="nucleotide sequence ID" value="NZ_JBHLSV010000049.1"/>
</dbReference>
<comment type="caution">
    <text evidence="2">The sequence shown here is derived from an EMBL/GenBank/DDBJ whole genome shotgun (WGS) entry which is preliminary data.</text>
</comment>
<sequence length="119" mass="12809">MTESIRPTSLATGTVYLTGEAKSPSNNPITSQWGLFFIGLVVDTETHVIRAADCTALLGLTVDFVRELLVGRSLLEDDALVEAITDRYHGSSQRALAASVRSAAAKYRDLAADRPDMTP</sequence>
<name>A0ABV6RGT4_9MICO</name>
<gene>
    <name evidence="2" type="ORF">ACFFF6_19840</name>
</gene>